<evidence type="ECO:0000313" key="2">
    <source>
        <dbReference type="EMBL" id="KKK90830.1"/>
    </source>
</evidence>
<organism evidence="2">
    <name type="scientific">marine sediment metagenome</name>
    <dbReference type="NCBI Taxonomy" id="412755"/>
    <lineage>
        <taxon>unclassified sequences</taxon>
        <taxon>metagenomes</taxon>
        <taxon>ecological metagenomes</taxon>
    </lineage>
</organism>
<dbReference type="GO" id="GO:0008831">
    <property type="term" value="F:dTDP-4-dehydrorhamnose reductase activity"/>
    <property type="evidence" value="ECO:0007669"/>
    <property type="project" value="TreeGrafter"/>
</dbReference>
<feature type="domain" description="RmlD-like substrate binding" evidence="1">
    <location>
        <begin position="3"/>
        <end position="129"/>
    </location>
</feature>
<reference evidence="2" key="1">
    <citation type="journal article" date="2015" name="Nature">
        <title>Complex archaea that bridge the gap between prokaryotes and eukaryotes.</title>
        <authorList>
            <person name="Spang A."/>
            <person name="Saw J.H."/>
            <person name="Jorgensen S.L."/>
            <person name="Zaremba-Niedzwiedzka K."/>
            <person name="Martijn J."/>
            <person name="Lind A.E."/>
            <person name="van Eijk R."/>
            <person name="Schleper C."/>
            <person name="Guy L."/>
            <person name="Ettema T.J."/>
        </authorList>
    </citation>
    <scope>NUCLEOTIDE SEQUENCE</scope>
</reference>
<dbReference type="EMBL" id="LAZR01048921">
    <property type="protein sequence ID" value="KKK90830.1"/>
    <property type="molecule type" value="Genomic_DNA"/>
</dbReference>
<comment type="caution">
    <text evidence="2">The sequence shown here is derived from an EMBL/GenBank/DDBJ whole genome shotgun (WGS) entry which is preliminary data.</text>
</comment>
<dbReference type="PANTHER" id="PTHR10491">
    <property type="entry name" value="DTDP-4-DEHYDRORHAMNOSE REDUCTASE"/>
    <property type="match status" value="1"/>
</dbReference>
<dbReference type="GO" id="GO:0019305">
    <property type="term" value="P:dTDP-rhamnose biosynthetic process"/>
    <property type="evidence" value="ECO:0007669"/>
    <property type="project" value="TreeGrafter"/>
</dbReference>
<accession>A0A0F8ZY57</accession>
<dbReference type="AlphaFoldDB" id="A0A0F8ZY57"/>
<feature type="non-terminal residue" evidence="2">
    <location>
        <position position="1"/>
    </location>
</feature>
<dbReference type="InterPro" id="IPR036291">
    <property type="entry name" value="NAD(P)-bd_dom_sf"/>
</dbReference>
<protein>
    <recommendedName>
        <fullName evidence="1">RmlD-like substrate binding domain-containing protein</fullName>
    </recommendedName>
</protein>
<gene>
    <name evidence="2" type="ORF">LCGC14_2719050</name>
</gene>
<dbReference type="PANTHER" id="PTHR10491:SF4">
    <property type="entry name" value="METHIONINE ADENOSYLTRANSFERASE 2 SUBUNIT BETA"/>
    <property type="match status" value="1"/>
</dbReference>
<sequence>YNFKCWAPSSRELDITDENRMSKFYFDNRKRLQKMHAIVHCAAFTDVHGSEKDKPKAIEVNINGTRNVVRGLCWPLGIPIVYISTDYVYEGRFGGYKETDKVSPVNFYAQTKYLGEAYTEEKDLIIRTSFKPNEPWPYPKAFDDLYTSSDYVDIIVPKILDLICNGESGVYNIGTERKTIYDLARRRKTKVKPMSKNDIKDVYLPSDISMNLDKYNTYYDEQYGCDAPDCCPEQ</sequence>
<name>A0A0F8ZY57_9ZZZZ</name>
<dbReference type="SUPFAM" id="SSF51735">
    <property type="entry name" value="NAD(P)-binding Rossmann-fold domains"/>
    <property type="match status" value="1"/>
</dbReference>
<dbReference type="Gene3D" id="3.40.50.720">
    <property type="entry name" value="NAD(P)-binding Rossmann-like Domain"/>
    <property type="match status" value="1"/>
</dbReference>
<dbReference type="Gene3D" id="3.90.25.10">
    <property type="entry name" value="UDP-galactose 4-epimerase, domain 1"/>
    <property type="match status" value="1"/>
</dbReference>
<dbReference type="Pfam" id="PF04321">
    <property type="entry name" value="RmlD_sub_bind"/>
    <property type="match status" value="1"/>
</dbReference>
<proteinExistence type="predicted"/>
<dbReference type="InterPro" id="IPR005913">
    <property type="entry name" value="dTDP_dehydrorham_reduct"/>
</dbReference>
<dbReference type="InterPro" id="IPR029903">
    <property type="entry name" value="RmlD-like-bd"/>
</dbReference>
<evidence type="ECO:0000259" key="1">
    <source>
        <dbReference type="Pfam" id="PF04321"/>
    </source>
</evidence>
<dbReference type="GO" id="GO:0005829">
    <property type="term" value="C:cytosol"/>
    <property type="evidence" value="ECO:0007669"/>
    <property type="project" value="TreeGrafter"/>
</dbReference>